<keyword evidence="2" id="KW-1185">Reference proteome</keyword>
<evidence type="ECO:0000256" key="1">
    <source>
        <dbReference type="SAM" id="MobiDB-lite"/>
    </source>
</evidence>
<sequence>MHLGAGEGRDERNVAKGFCCKEALKRHKPYRLRPDHVFDLDNKSLTAPCDMPKTAWPKTYKKLKLSAKMKRYNSFIRTKGSRPFCVNDDHGLGRASKSLTDPWLKPKTCSPNKRCDMENLHKYSLISCTNCSVEISPYFSNCSGVTGGKMALMARKFLGIDVGDVADDSSPCDKSNKPLAPAEKSPSLAASSLLSNI</sequence>
<evidence type="ECO:0000313" key="3">
    <source>
        <dbReference type="WBParaSite" id="nRc.2.0.1.t04978-RA"/>
    </source>
</evidence>
<protein>
    <submittedName>
        <fullName evidence="3">Uncharacterized protein</fullName>
    </submittedName>
</protein>
<dbReference type="WBParaSite" id="nRc.2.0.1.t04978-RA">
    <property type="protein sequence ID" value="nRc.2.0.1.t04978-RA"/>
    <property type="gene ID" value="nRc.2.0.1.g04978"/>
</dbReference>
<dbReference type="Proteomes" id="UP000887565">
    <property type="component" value="Unplaced"/>
</dbReference>
<proteinExistence type="predicted"/>
<evidence type="ECO:0000313" key="2">
    <source>
        <dbReference type="Proteomes" id="UP000887565"/>
    </source>
</evidence>
<accession>A0A915HST0</accession>
<dbReference type="AlphaFoldDB" id="A0A915HST0"/>
<reference evidence="3" key="1">
    <citation type="submission" date="2022-11" db="UniProtKB">
        <authorList>
            <consortium name="WormBaseParasite"/>
        </authorList>
    </citation>
    <scope>IDENTIFICATION</scope>
</reference>
<feature type="region of interest" description="Disordered" evidence="1">
    <location>
        <begin position="169"/>
        <end position="197"/>
    </location>
</feature>
<organism evidence="2 3">
    <name type="scientific">Romanomermis culicivorax</name>
    <name type="common">Nematode worm</name>
    <dbReference type="NCBI Taxonomy" id="13658"/>
    <lineage>
        <taxon>Eukaryota</taxon>
        <taxon>Metazoa</taxon>
        <taxon>Ecdysozoa</taxon>
        <taxon>Nematoda</taxon>
        <taxon>Enoplea</taxon>
        <taxon>Dorylaimia</taxon>
        <taxon>Mermithida</taxon>
        <taxon>Mermithoidea</taxon>
        <taxon>Mermithidae</taxon>
        <taxon>Romanomermis</taxon>
    </lineage>
</organism>
<name>A0A915HST0_ROMCU</name>
<feature type="compositionally biased region" description="Low complexity" evidence="1">
    <location>
        <begin position="178"/>
        <end position="197"/>
    </location>
</feature>